<reference evidence="9 10" key="1">
    <citation type="submission" date="2023-12" db="EMBL/GenBank/DDBJ databases">
        <title>A high-quality genome assembly for Dillenia turbinata (Dilleniales).</title>
        <authorList>
            <person name="Chanderbali A."/>
        </authorList>
    </citation>
    <scope>NUCLEOTIDE SEQUENCE [LARGE SCALE GENOMIC DNA]</scope>
    <source>
        <strain evidence="9">LSX21</strain>
        <tissue evidence="9">Leaf</tissue>
    </source>
</reference>
<evidence type="ECO:0000256" key="7">
    <source>
        <dbReference type="SAM" id="Phobius"/>
    </source>
</evidence>
<comment type="caution">
    <text evidence="9">The sequence shown here is derived from an EMBL/GenBank/DDBJ whole genome shotgun (WGS) entry which is preliminary data.</text>
</comment>
<evidence type="ECO:0000256" key="4">
    <source>
        <dbReference type="ARBA" id="ARBA00022554"/>
    </source>
</evidence>
<keyword evidence="7" id="KW-0472">Membrane</keyword>
<feature type="domain" description="Strictosidine synthase conserved region" evidence="8">
    <location>
        <begin position="165"/>
        <end position="250"/>
    </location>
</feature>
<feature type="transmembrane region" description="Helical" evidence="7">
    <location>
        <begin position="19"/>
        <end position="37"/>
    </location>
</feature>
<evidence type="ECO:0000256" key="2">
    <source>
        <dbReference type="ARBA" id="ARBA00009191"/>
    </source>
</evidence>
<comment type="subcellular location">
    <subcellularLocation>
        <location evidence="1">Vacuole</location>
    </subcellularLocation>
</comment>
<dbReference type="GO" id="GO:0005773">
    <property type="term" value="C:vacuole"/>
    <property type="evidence" value="ECO:0007669"/>
    <property type="project" value="UniProtKB-SubCell"/>
</dbReference>
<dbReference type="SUPFAM" id="SSF63829">
    <property type="entry name" value="Calcium-dependent phosphotriesterase"/>
    <property type="match status" value="1"/>
</dbReference>
<evidence type="ECO:0000259" key="8">
    <source>
        <dbReference type="Pfam" id="PF03088"/>
    </source>
</evidence>
<keyword evidence="6" id="KW-0325">Glycoprotein</keyword>
<name>A0AAN8V0A6_9MAGN</name>
<evidence type="ECO:0000256" key="6">
    <source>
        <dbReference type="ARBA" id="ARBA00023180"/>
    </source>
</evidence>
<dbReference type="Gene3D" id="2.120.10.30">
    <property type="entry name" value="TolB, C-terminal domain"/>
    <property type="match status" value="1"/>
</dbReference>
<evidence type="ECO:0000313" key="9">
    <source>
        <dbReference type="EMBL" id="KAK6922519.1"/>
    </source>
</evidence>
<dbReference type="EMBL" id="JBAMMX010000018">
    <property type="protein sequence ID" value="KAK6922519.1"/>
    <property type="molecule type" value="Genomic_DNA"/>
</dbReference>
<evidence type="ECO:0000256" key="3">
    <source>
        <dbReference type="ARBA" id="ARBA00022553"/>
    </source>
</evidence>
<accession>A0AAN8V0A6</accession>
<sequence length="387" mass="43055">MSSTDTATRTGKNGCPFNFLIWVCLAPITAAIILYRIDPFDPAPLPVHEFTSKPISAPKKNPRMLHGSERLGSGILLGPEDLAYDPKSQVLYTGCGDGWIKRVKVTESVDDTVIEDVANTGGRPLGVALGLNNDIVVAGLFLVSEEGEVKLLTDEAEGLKFKLTDGVDVGEDGMIYFTDATYKHNLSVHHFDMLEGRPHGRVLSYNPSTKETKVLLQDLFFANGLALSPDQTFFVFCETILRRCSKYNLRGHKKGSVEKFVENLPGFPDNIRYDGEGQFWIAMFTETTTFWDLAWRYPFIRKTLAIAIKYIPIPITEKNSGVMAVDMDGNPVAHYFDPKMSAITTGVKIGNYLYCGSIYHPYITRLDLSRFQAQESAQVNLLGASRF</sequence>
<evidence type="ECO:0000256" key="1">
    <source>
        <dbReference type="ARBA" id="ARBA00004116"/>
    </source>
</evidence>
<dbReference type="PANTHER" id="PTHR10426">
    <property type="entry name" value="STRICTOSIDINE SYNTHASE-RELATED"/>
    <property type="match status" value="1"/>
</dbReference>
<evidence type="ECO:0000313" key="10">
    <source>
        <dbReference type="Proteomes" id="UP001370490"/>
    </source>
</evidence>
<dbReference type="AlphaFoldDB" id="A0AAN8V0A6"/>
<dbReference type="GO" id="GO:0016787">
    <property type="term" value="F:hydrolase activity"/>
    <property type="evidence" value="ECO:0007669"/>
    <property type="project" value="TreeGrafter"/>
</dbReference>
<organism evidence="9 10">
    <name type="scientific">Dillenia turbinata</name>
    <dbReference type="NCBI Taxonomy" id="194707"/>
    <lineage>
        <taxon>Eukaryota</taxon>
        <taxon>Viridiplantae</taxon>
        <taxon>Streptophyta</taxon>
        <taxon>Embryophyta</taxon>
        <taxon>Tracheophyta</taxon>
        <taxon>Spermatophyta</taxon>
        <taxon>Magnoliopsida</taxon>
        <taxon>eudicotyledons</taxon>
        <taxon>Gunneridae</taxon>
        <taxon>Pentapetalae</taxon>
        <taxon>Dilleniales</taxon>
        <taxon>Dilleniaceae</taxon>
        <taxon>Dillenia</taxon>
    </lineage>
</organism>
<keyword evidence="10" id="KW-1185">Reference proteome</keyword>
<dbReference type="Pfam" id="PF20067">
    <property type="entry name" value="SSL_N"/>
    <property type="match status" value="1"/>
</dbReference>
<dbReference type="PANTHER" id="PTHR10426:SF88">
    <property type="entry name" value="ADIPOCYTE PLASMA MEMBRANE-ASSOCIATED PROTEIN HEMOMUCIN-RELATED"/>
    <property type="match status" value="1"/>
</dbReference>
<comment type="similarity">
    <text evidence="2">Belongs to the strictosidine synthase family.</text>
</comment>
<keyword evidence="7" id="KW-0812">Transmembrane</keyword>
<dbReference type="FunFam" id="2.120.10.30:FF:000073">
    <property type="entry name" value="Protein STRICTOSIDINE SYNTHASE-LIKE 6"/>
    <property type="match status" value="1"/>
</dbReference>
<dbReference type="InterPro" id="IPR011042">
    <property type="entry name" value="6-blade_b-propeller_TolB-like"/>
</dbReference>
<proteinExistence type="inferred from homology"/>
<protein>
    <recommendedName>
        <fullName evidence="8">Strictosidine synthase conserved region domain-containing protein</fullName>
    </recommendedName>
</protein>
<keyword evidence="3" id="KW-0597">Phosphoprotein</keyword>
<keyword evidence="7" id="KW-1133">Transmembrane helix</keyword>
<dbReference type="Pfam" id="PF03088">
    <property type="entry name" value="Str_synth"/>
    <property type="match status" value="1"/>
</dbReference>
<dbReference type="GO" id="GO:0009753">
    <property type="term" value="P:response to jasmonic acid"/>
    <property type="evidence" value="ECO:0007669"/>
    <property type="project" value="UniProtKB-ARBA"/>
</dbReference>
<keyword evidence="4" id="KW-0926">Vacuole</keyword>
<dbReference type="InterPro" id="IPR018119">
    <property type="entry name" value="Strictosidine_synth_cons-reg"/>
</dbReference>
<evidence type="ECO:0000256" key="5">
    <source>
        <dbReference type="ARBA" id="ARBA00022729"/>
    </source>
</evidence>
<gene>
    <name evidence="9" type="ORF">RJ641_010823</name>
</gene>
<keyword evidence="5" id="KW-0732">Signal</keyword>
<dbReference type="GO" id="GO:0012505">
    <property type="term" value="C:endomembrane system"/>
    <property type="evidence" value="ECO:0007669"/>
    <property type="project" value="TreeGrafter"/>
</dbReference>
<dbReference type="Proteomes" id="UP001370490">
    <property type="component" value="Unassembled WGS sequence"/>
</dbReference>